<name>G4ZE32_PHYSP</name>
<feature type="domain" description="DUF218" evidence="2">
    <location>
        <begin position="115"/>
        <end position="265"/>
    </location>
</feature>
<dbReference type="SMR" id="G4ZE32"/>
<dbReference type="PANTHER" id="PTHR30336">
    <property type="entry name" value="INNER MEMBRANE PROTEIN, PROBABLE PERMEASE"/>
    <property type="match status" value="1"/>
</dbReference>
<dbReference type="KEGG" id="psoj:PHYSODRAFT_360408"/>
<gene>
    <name evidence="3" type="ORF">PHYSODRAFT_360408</name>
</gene>
<dbReference type="Pfam" id="PF02698">
    <property type="entry name" value="DUF218"/>
    <property type="match status" value="1"/>
</dbReference>
<dbReference type="AlphaFoldDB" id="G4ZE32"/>
<sequence length="320" mass="35268">MPATFRCSPGFARTAGPSNVTVDVTAPRMEGTVLPLDSMSGRRKKPLKLGRRQAKRAHNLALLAVAGLDLFREGLMLDGVYPQRHTPRHPAVSPNLKSIPEDDDAVAFHATTDSQVILILGDALDRRGEVTPLGATRISRAAELYWDTMKVYAQHQANAFCYLVPTGGENEREGIVQTEAIRNELVEAGISPHHIMMDCSATTMIDNVIQLIPSLRHLRIERVHVVTSSFQIPRAKLIVDSILGAVPDMTFTVAYHAAFDVLSEEERANREAAELRLMERVREPLNEVLRAMKKQRRSSIASTRSADSSSSQSRSASPMA</sequence>
<dbReference type="EMBL" id="JH159154">
    <property type="protein sequence ID" value="EGZ16953.1"/>
    <property type="molecule type" value="Genomic_DNA"/>
</dbReference>
<dbReference type="GO" id="GO:0005886">
    <property type="term" value="C:plasma membrane"/>
    <property type="evidence" value="ECO:0007669"/>
    <property type="project" value="TreeGrafter"/>
</dbReference>
<feature type="region of interest" description="Disordered" evidence="1">
    <location>
        <begin position="292"/>
        <end position="320"/>
    </location>
</feature>
<dbReference type="InterPro" id="IPR003848">
    <property type="entry name" value="DUF218"/>
</dbReference>
<reference evidence="3 4" key="1">
    <citation type="journal article" date="2006" name="Science">
        <title>Phytophthora genome sequences uncover evolutionary origins and mechanisms of pathogenesis.</title>
        <authorList>
            <person name="Tyler B.M."/>
            <person name="Tripathy S."/>
            <person name="Zhang X."/>
            <person name="Dehal P."/>
            <person name="Jiang R.H."/>
            <person name="Aerts A."/>
            <person name="Arredondo F.D."/>
            <person name="Baxter L."/>
            <person name="Bensasson D."/>
            <person name="Beynon J.L."/>
            <person name="Chapman J."/>
            <person name="Damasceno C.M."/>
            <person name="Dorrance A.E."/>
            <person name="Dou D."/>
            <person name="Dickerman A.W."/>
            <person name="Dubchak I.L."/>
            <person name="Garbelotto M."/>
            <person name="Gijzen M."/>
            <person name="Gordon S.G."/>
            <person name="Govers F."/>
            <person name="Grunwald N.J."/>
            <person name="Huang W."/>
            <person name="Ivors K.L."/>
            <person name="Jones R.W."/>
            <person name="Kamoun S."/>
            <person name="Krampis K."/>
            <person name="Lamour K.H."/>
            <person name="Lee M.K."/>
            <person name="McDonald W.H."/>
            <person name="Medina M."/>
            <person name="Meijer H.J."/>
            <person name="Nordberg E.K."/>
            <person name="Maclean D.J."/>
            <person name="Ospina-Giraldo M.D."/>
            <person name="Morris P.F."/>
            <person name="Phuntumart V."/>
            <person name="Putnam N.H."/>
            <person name="Rash S."/>
            <person name="Rose J.K."/>
            <person name="Sakihama Y."/>
            <person name="Salamov A.A."/>
            <person name="Savidor A."/>
            <person name="Scheuring C.F."/>
            <person name="Smith B.M."/>
            <person name="Sobral B.W."/>
            <person name="Terry A."/>
            <person name="Torto-Alalibo T.A."/>
            <person name="Win J."/>
            <person name="Xu Z."/>
            <person name="Zhang H."/>
            <person name="Grigoriev I.V."/>
            <person name="Rokhsar D.S."/>
            <person name="Boore J.L."/>
        </authorList>
    </citation>
    <scope>NUCLEOTIDE SEQUENCE [LARGE SCALE GENOMIC DNA]</scope>
    <source>
        <strain evidence="3 4">P6497</strain>
    </source>
</reference>
<keyword evidence="4" id="KW-1185">Reference proteome</keyword>
<evidence type="ECO:0000259" key="2">
    <source>
        <dbReference type="Pfam" id="PF02698"/>
    </source>
</evidence>
<feature type="compositionally biased region" description="Low complexity" evidence="1">
    <location>
        <begin position="298"/>
        <end position="320"/>
    </location>
</feature>
<dbReference type="OMA" id="ECEVARN"/>
<dbReference type="RefSeq" id="XP_009526011.1">
    <property type="nucleotide sequence ID" value="XM_009527716.1"/>
</dbReference>
<protein>
    <recommendedName>
        <fullName evidence="2">DUF218 domain-containing protein</fullName>
    </recommendedName>
</protein>
<dbReference type="InParanoid" id="G4ZE32"/>
<evidence type="ECO:0000256" key="1">
    <source>
        <dbReference type="SAM" id="MobiDB-lite"/>
    </source>
</evidence>
<evidence type="ECO:0000313" key="3">
    <source>
        <dbReference type="EMBL" id="EGZ16953.1"/>
    </source>
</evidence>
<dbReference type="GeneID" id="20650112"/>
<evidence type="ECO:0000313" key="4">
    <source>
        <dbReference type="Proteomes" id="UP000002640"/>
    </source>
</evidence>
<proteinExistence type="predicted"/>
<accession>G4ZE32</accession>
<dbReference type="InterPro" id="IPR051599">
    <property type="entry name" value="Cell_Envelope_Assoc"/>
</dbReference>
<dbReference type="Proteomes" id="UP000002640">
    <property type="component" value="Unassembled WGS sequence"/>
</dbReference>
<organism evidence="3 4">
    <name type="scientific">Phytophthora sojae (strain P6497)</name>
    <name type="common">Soybean stem and root rot agent</name>
    <name type="synonym">Phytophthora megasperma f. sp. glycines</name>
    <dbReference type="NCBI Taxonomy" id="1094619"/>
    <lineage>
        <taxon>Eukaryota</taxon>
        <taxon>Sar</taxon>
        <taxon>Stramenopiles</taxon>
        <taxon>Oomycota</taxon>
        <taxon>Peronosporomycetes</taxon>
        <taxon>Peronosporales</taxon>
        <taxon>Peronosporaceae</taxon>
        <taxon>Phytophthora</taxon>
    </lineage>
</organism>
<dbReference type="PANTHER" id="PTHR30336:SF20">
    <property type="entry name" value="DUF218 DOMAIN-CONTAINING PROTEIN"/>
    <property type="match status" value="1"/>
</dbReference>
<dbReference type="CDD" id="cd06259">
    <property type="entry name" value="YdcF-like"/>
    <property type="match status" value="1"/>
</dbReference>